<dbReference type="Pfam" id="PF00990">
    <property type="entry name" value="GGDEF"/>
    <property type="match status" value="1"/>
</dbReference>
<dbReference type="SMART" id="SM00267">
    <property type="entry name" value="GGDEF"/>
    <property type="match status" value="1"/>
</dbReference>
<dbReference type="PROSITE" id="PS50883">
    <property type="entry name" value="EAL"/>
    <property type="match status" value="1"/>
</dbReference>
<evidence type="ECO:0000256" key="2">
    <source>
        <dbReference type="SAM" id="MobiDB-lite"/>
    </source>
</evidence>
<dbReference type="EMBL" id="JBHUHT010000027">
    <property type="protein sequence ID" value="MFD2097660.1"/>
    <property type="molecule type" value="Genomic_DNA"/>
</dbReference>
<keyword evidence="6" id="KW-1185">Reference proteome</keyword>
<dbReference type="PANTHER" id="PTHR33121:SF79">
    <property type="entry name" value="CYCLIC DI-GMP PHOSPHODIESTERASE PDED-RELATED"/>
    <property type="match status" value="1"/>
</dbReference>
<evidence type="ECO:0000313" key="5">
    <source>
        <dbReference type="EMBL" id="MFD2097660.1"/>
    </source>
</evidence>
<dbReference type="SMART" id="SM01204">
    <property type="entry name" value="FIST_C"/>
    <property type="match status" value="1"/>
</dbReference>
<keyword evidence="1" id="KW-0175">Coiled coil</keyword>
<dbReference type="InterPro" id="IPR000160">
    <property type="entry name" value="GGDEF_dom"/>
</dbReference>
<name>A0ABW4XS34_9GAMM</name>
<comment type="caution">
    <text evidence="5">The sequence shown here is derived from an EMBL/GenBank/DDBJ whole genome shotgun (WGS) entry which is preliminary data.</text>
</comment>
<evidence type="ECO:0000256" key="1">
    <source>
        <dbReference type="SAM" id="Coils"/>
    </source>
</evidence>
<dbReference type="InterPro" id="IPR050706">
    <property type="entry name" value="Cyclic-di-GMP_PDE-like"/>
</dbReference>
<dbReference type="CDD" id="cd01949">
    <property type="entry name" value="GGDEF"/>
    <property type="match status" value="1"/>
</dbReference>
<feature type="coiled-coil region" evidence="1">
    <location>
        <begin position="394"/>
        <end position="421"/>
    </location>
</feature>
<dbReference type="InterPro" id="IPR019494">
    <property type="entry name" value="FIST_C"/>
</dbReference>
<dbReference type="SUPFAM" id="SSF141868">
    <property type="entry name" value="EAL domain-like"/>
    <property type="match status" value="1"/>
</dbReference>
<evidence type="ECO:0000313" key="6">
    <source>
        <dbReference type="Proteomes" id="UP001597380"/>
    </source>
</evidence>
<dbReference type="RefSeq" id="WP_345341809.1">
    <property type="nucleotide sequence ID" value="NZ_BAABLI010000031.1"/>
</dbReference>
<dbReference type="InterPro" id="IPR001633">
    <property type="entry name" value="EAL_dom"/>
</dbReference>
<dbReference type="Proteomes" id="UP001597380">
    <property type="component" value="Unassembled WGS sequence"/>
</dbReference>
<evidence type="ECO:0000259" key="3">
    <source>
        <dbReference type="PROSITE" id="PS50883"/>
    </source>
</evidence>
<dbReference type="Gene3D" id="3.20.20.450">
    <property type="entry name" value="EAL domain"/>
    <property type="match status" value="1"/>
</dbReference>
<organism evidence="5 6">
    <name type="scientific">Corallincola platygyrae</name>
    <dbReference type="NCBI Taxonomy" id="1193278"/>
    <lineage>
        <taxon>Bacteria</taxon>
        <taxon>Pseudomonadati</taxon>
        <taxon>Pseudomonadota</taxon>
        <taxon>Gammaproteobacteria</taxon>
        <taxon>Alteromonadales</taxon>
        <taxon>Psychromonadaceae</taxon>
        <taxon>Corallincola</taxon>
    </lineage>
</organism>
<dbReference type="Pfam" id="PF10442">
    <property type="entry name" value="FIST_C"/>
    <property type="match status" value="1"/>
</dbReference>
<reference evidence="6" key="1">
    <citation type="journal article" date="2019" name="Int. J. Syst. Evol. Microbiol.">
        <title>The Global Catalogue of Microorganisms (GCM) 10K type strain sequencing project: providing services to taxonomists for standard genome sequencing and annotation.</title>
        <authorList>
            <consortium name="The Broad Institute Genomics Platform"/>
            <consortium name="The Broad Institute Genome Sequencing Center for Infectious Disease"/>
            <person name="Wu L."/>
            <person name="Ma J."/>
        </authorList>
    </citation>
    <scope>NUCLEOTIDE SEQUENCE [LARGE SCALE GENOMIC DNA]</scope>
    <source>
        <strain evidence="6">CGMCC 1.10992</strain>
    </source>
</reference>
<gene>
    <name evidence="5" type="ORF">ACFSJ3_16840</name>
</gene>
<dbReference type="InterPro" id="IPR043128">
    <property type="entry name" value="Rev_trsase/Diguanyl_cyclase"/>
</dbReference>
<dbReference type="Gene3D" id="3.30.70.270">
    <property type="match status" value="1"/>
</dbReference>
<evidence type="ECO:0000259" key="4">
    <source>
        <dbReference type="PROSITE" id="PS50887"/>
    </source>
</evidence>
<protein>
    <submittedName>
        <fullName evidence="5">EAL domain-containing protein</fullName>
    </submittedName>
</protein>
<dbReference type="CDD" id="cd01948">
    <property type="entry name" value="EAL"/>
    <property type="match status" value="1"/>
</dbReference>
<dbReference type="PANTHER" id="PTHR33121">
    <property type="entry name" value="CYCLIC DI-GMP PHOSPHODIESTERASE PDEF"/>
    <property type="match status" value="1"/>
</dbReference>
<dbReference type="InterPro" id="IPR013702">
    <property type="entry name" value="FIST_domain_N"/>
</dbReference>
<accession>A0ABW4XS34</accession>
<sequence length="873" mass="97208">MIRSASHEWRSEDLLASFVATNQLGQGTTLVQVFSNDNEHVLKQALRAVHTQLPNATVIGCSAYGFIRGDKRELEGTLLSFTQFESTHLHGASLPIASDSYSAGQDLAKTLVHQDTKAMILFADPVAGDVETLLKGIASIAPQVMVAGGLSADHFDFSGTRTLLGQEILTNQVTGVSLSGEQLHLCNHHCFGWRPVGKPMTITKVDGSRVYQIDNESAQIIFNRYLGADACQQIKNHAIDFPLLIERGDMAIARAPMQQHGDGSISFAGNFRAGDKVRFAYGDKGQLASITRGAISKLPLEDAEALFVYGCAGRSHYLGNSAELELEALSDAPHTCGFFAFGELYHQFAPLLLNHTHTYLALSETKPLKLKQLELQTGSSNTQAMSEAALFNLIRTTSDELTELNNRLESKVEEKTEALHRQYYRHSITGLPNRRQLLRDMRPDSPFIPAKLCLFNIDGFRQINDFFGSHTGDQVLLNISQKLERVFAQYLDDDYLKLYKLPSDEFALAGTAEIANALFLEVAGKMEREVEGFPIQVADSHFDIQITCGLALPSSTGSVPQADQHVLLSQADLALRQARQSHKNSVIYEENMPILAVTSHNLAWTRKLKKAIREQRVIAYYQPLYDLSSGRICNYEALARVIDEEGNIVPPNSFLDVSKKSRLYHHITQAVLNQSVELFRGTGARFSINLTLQDLRHQETLRNIYRLVEDRRLAQQITFELVESDSFEDYDLVHEFLTKVKQCGCRVAIDDFGAGYASFERLATLEVDYLKLDGSLIKSLDIDPKMAEVTRTIVEFATRLNMRTTAEFVHNEAIHDKVKEMGFHIAQGFHLSHPIPAEQVKAQLECRHATEESITDEQCSGDDGFTDPGNVTA</sequence>
<dbReference type="SMART" id="SM00897">
    <property type="entry name" value="FIST"/>
    <property type="match status" value="1"/>
</dbReference>
<feature type="domain" description="EAL" evidence="3">
    <location>
        <begin position="601"/>
        <end position="848"/>
    </location>
</feature>
<feature type="domain" description="GGDEF" evidence="4">
    <location>
        <begin position="448"/>
        <end position="591"/>
    </location>
</feature>
<dbReference type="PROSITE" id="PS50887">
    <property type="entry name" value="GGDEF"/>
    <property type="match status" value="1"/>
</dbReference>
<feature type="region of interest" description="Disordered" evidence="2">
    <location>
        <begin position="851"/>
        <end position="873"/>
    </location>
</feature>
<dbReference type="InterPro" id="IPR029787">
    <property type="entry name" value="Nucleotide_cyclase"/>
</dbReference>
<dbReference type="NCBIfam" id="TIGR00254">
    <property type="entry name" value="GGDEF"/>
    <property type="match status" value="1"/>
</dbReference>
<dbReference type="InterPro" id="IPR035919">
    <property type="entry name" value="EAL_sf"/>
</dbReference>
<dbReference type="Pfam" id="PF00563">
    <property type="entry name" value="EAL"/>
    <property type="match status" value="1"/>
</dbReference>
<proteinExistence type="predicted"/>
<dbReference type="Pfam" id="PF08495">
    <property type="entry name" value="FIST"/>
    <property type="match status" value="1"/>
</dbReference>
<dbReference type="SUPFAM" id="SSF55073">
    <property type="entry name" value="Nucleotide cyclase"/>
    <property type="match status" value="1"/>
</dbReference>
<dbReference type="SMART" id="SM00052">
    <property type="entry name" value="EAL"/>
    <property type="match status" value="1"/>
</dbReference>